<dbReference type="InterPro" id="IPR006626">
    <property type="entry name" value="PbH1"/>
</dbReference>
<dbReference type="GO" id="GO:0005975">
    <property type="term" value="P:carbohydrate metabolic process"/>
    <property type="evidence" value="ECO:0007669"/>
    <property type="project" value="InterPro"/>
</dbReference>
<dbReference type="SUPFAM" id="SSF51126">
    <property type="entry name" value="Pectin lyase-like"/>
    <property type="match status" value="1"/>
</dbReference>
<dbReference type="Proteomes" id="UP000283530">
    <property type="component" value="Unassembled WGS sequence"/>
</dbReference>
<dbReference type="InterPro" id="IPR012334">
    <property type="entry name" value="Pectin_lyas_fold"/>
</dbReference>
<dbReference type="STRING" id="337451.A0A3S3QCC3"/>
<dbReference type="EMBL" id="QPKB01000004">
    <property type="protein sequence ID" value="RWR83106.1"/>
    <property type="molecule type" value="Genomic_DNA"/>
</dbReference>
<dbReference type="GO" id="GO:0004650">
    <property type="term" value="F:polygalacturonase activity"/>
    <property type="evidence" value="ECO:0007669"/>
    <property type="project" value="InterPro"/>
</dbReference>
<evidence type="ECO:0000256" key="2">
    <source>
        <dbReference type="ARBA" id="ARBA00008834"/>
    </source>
</evidence>
<dbReference type="Pfam" id="PF00295">
    <property type="entry name" value="Glyco_hydro_28"/>
    <property type="match status" value="1"/>
</dbReference>
<name>A0A3S3QCC3_9MAGN</name>
<evidence type="ECO:0000313" key="9">
    <source>
        <dbReference type="EMBL" id="RWR83106.1"/>
    </source>
</evidence>
<evidence type="ECO:0000256" key="1">
    <source>
        <dbReference type="ARBA" id="ARBA00004191"/>
    </source>
</evidence>
<dbReference type="InterPro" id="IPR011050">
    <property type="entry name" value="Pectin_lyase_fold/virulence"/>
</dbReference>
<accession>A0A3S3QCC3</accession>
<keyword evidence="3" id="KW-0134">Cell wall</keyword>
<dbReference type="OrthoDB" id="187139at2759"/>
<evidence type="ECO:0000256" key="3">
    <source>
        <dbReference type="ARBA" id="ARBA00022512"/>
    </source>
</evidence>
<evidence type="ECO:0000256" key="6">
    <source>
        <dbReference type="ARBA" id="ARBA00023295"/>
    </source>
</evidence>
<gene>
    <name evidence="9" type="ORF">CKAN_01185000</name>
</gene>
<proteinExistence type="inferred from homology"/>
<keyword evidence="6 8" id="KW-0326">Glycosidase</keyword>
<keyword evidence="10" id="KW-1185">Reference proteome</keyword>
<sequence length="330" mass="35095">MGAVPRPGTKVPGQVDFHFNMGVAPYYHGGCSDAAYMVILAFFFLLCSTSYVPAQSYSTFYVTKFGAVGDGKTDDSQKCPGIPPAALHFDACNGLQLSGLSLHDNPRNHISVNKCNSAVLSNLTIRAPGDSPNTDGIDISNLNNIQIHNCIISTGDDCIAINNGTSNVNISYITCGPGHGISIGSLGGGRTYAAVQDIHVSHSNFTETKWAARIKTWKGGSGYVRGVSYKDIILNNVQRAITINQEYDDGIYERSVVVSNVSFIGFHGTASRSDAISMKCGPGPQRCTDVVLGDVNISSSVGQKLEAFCQFAHGPRCTNCIPPDCVETSP</sequence>
<reference evidence="9 10" key="1">
    <citation type="journal article" date="2019" name="Nat. Plants">
        <title>Stout camphor tree genome fills gaps in understanding of flowering plant genome evolution.</title>
        <authorList>
            <person name="Chaw S.M."/>
            <person name="Liu Y.C."/>
            <person name="Wu Y.W."/>
            <person name="Wang H.Y."/>
            <person name="Lin C.I."/>
            <person name="Wu C.S."/>
            <person name="Ke H.M."/>
            <person name="Chang L.Y."/>
            <person name="Hsu C.Y."/>
            <person name="Yang H.T."/>
            <person name="Sudianto E."/>
            <person name="Hsu M.H."/>
            <person name="Wu K.P."/>
            <person name="Wang L.N."/>
            <person name="Leebens-Mack J.H."/>
            <person name="Tsai I.J."/>
        </authorList>
    </citation>
    <scope>NUCLEOTIDE SEQUENCE [LARGE SCALE GENOMIC DNA]</scope>
    <source>
        <strain evidence="10">cv. Chaw 1501</strain>
        <tissue evidence="9">Young leaves</tissue>
    </source>
</reference>
<evidence type="ECO:0000256" key="4">
    <source>
        <dbReference type="ARBA" id="ARBA00022525"/>
    </source>
</evidence>
<dbReference type="PANTHER" id="PTHR31375">
    <property type="match status" value="1"/>
</dbReference>
<keyword evidence="5 8" id="KW-0378">Hydrolase</keyword>
<keyword evidence="7" id="KW-0961">Cell wall biogenesis/degradation</keyword>
<evidence type="ECO:0000256" key="8">
    <source>
        <dbReference type="RuleBase" id="RU361169"/>
    </source>
</evidence>
<dbReference type="GO" id="GO:0071555">
    <property type="term" value="P:cell wall organization"/>
    <property type="evidence" value="ECO:0007669"/>
    <property type="project" value="UniProtKB-KW"/>
</dbReference>
<evidence type="ECO:0000256" key="7">
    <source>
        <dbReference type="ARBA" id="ARBA00023316"/>
    </source>
</evidence>
<dbReference type="AlphaFoldDB" id="A0A3S3QCC3"/>
<evidence type="ECO:0000313" key="10">
    <source>
        <dbReference type="Proteomes" id="UP000283530"/>
    </source>
</evidence>
<protein>
    <submittedName>
        <fullName evidence="9">Putative polygalacturonase</fullName>
    </submittedName>
</protein>
<dbReference type="InterPro" id="IPR000743">
    <property type="entry name" value="Glyco_hydro_28"/>
</dbReference>
<comment type="caution">
    <text evidence="9">The sequence shown here is derived from an EMBL/GenBank/DDBJ whole genome shotgun (WGS) entry which is preliminary data.</text>
</comment>
<organism evidence="9 10">
    <name type="scientific">Cinnamomum micranthum f. kanehirae</name>
    <dbReference type="NCBI Taxonomy" id="337451"/>
    <lineage>
        <taxon>Eukaryota</taxon>
        <taxon>Viridiplantae</taxon>
        <taxon>Streptophyta</taxon>
        <taxon>Embryophyta</taxon>
        <taxon>Tracheophyta</taxon>
        <taxon>Spermatophyta</taxon>
        <taxon>Magnoliopsida</taxon>
        <taxon>Magnoliidae</taxon>
        <taxon>Laurales</taxon>
        <taxon>Lauraceae</taxon>
        <taxon>Cinnamomum</taxon>
    </lineage>
</organism>
<dbReference type="Gene3D" id="2.160.20.10">
    <property type="entry name" value="Single-stranded right-handed beta-helix, Pectin lyase-like"/>
    <property type="match status" value="1"/>
</dbReference>
<comment type="similarity">
    <text evidence="2 8">Belongs to the glycosyl hydrolase 28 family.</text>
</comment>
<evidence type="ECO:0000256" key="5">
    <source>
        <dbReference type="ARBA" id="ARBA00022801"/>
    </source>
</evidence>
<dbReference type="SMART" id="SM00710">
    <property type="entry name" value="PbH1"/>
    <property type="match status" value="5"/>
</dbReference>
<keyword evidence="4" id="KW-0964">Secreted</keyword>
<comment type="subcellular location">
    <subcellularLocation>
        <location evidence="1">Secreted</location>
        <location evidence="1">Cell wall</location>
    </subcellularLocation>
</comment>